<proteinExistence type="predicted"/>
<dbReference type="PANTHER" id="PTHR16305:SF35">
    <property type="entry name" value="TRANSCRIPTIONAL ACTIVATOR DOMAIN"/>
    <property type="match status" value="1"/>
</dbReference>
<evidence type="ECO:0000256" key="2">
    <source>
        <dbReference type="ARBA" id="ARBA00022840"/>
    </source>
</evidence>
<dbReference type="SUPFAM" id="SSF46894">
    <property type="entry name" value="C-terminal effector domain of the bipartite response regulators"/>
    <property type="match status" value="1"/>
</dbReference>
<evidence type="ECO:0000313" key="4">
    <source>
        <dbReference type="EMBL" id="GGK67945.1"/>
    </source>
</evidence>
<dbReference type="RefSeq" id="WP_189161623.1">
    <property type="nucleotide sequence ID" value="NZ_BMNT01000004.1"/>
</dbReference>
<reference evidence="4" key="2">
    <citation type="submission" date="2020-09" db="EMBL/GenBank/DDBJ databases">
        <authorList>
            <person name="Sun Q."/>
            <person name="Ohkuma M."/>
        </authorList>
    </citation>
    <scope>NUCLEOTIDE SEQUENCE</scope>
    <source>
        <strain evidence="4">JCM 13064</strain>
    </source>
</reference>
<protein>
    <submittedName>
        <fullName evidence="4">LuxR family transcriptional regulator</fullName>
    </submittedName>
</protein>
<gene>
    <name evidence="4" type="ORF">GCM10007964_08670</name>
</gene>
<organism evidence="4 5">
    <name type="scientific">Sphaerisporangium melleum</name>
    <dbReference type="NCBI Taxonomy" id="321316"/>
    <lineage>
        <taxon>Bacteria</taxon>
        <taxon>Bacillati</taxon>
        <taxon>Actinomycetota</taxon>
        <taxon>Actinomycetes</taxon>
        <taxon>Streptosporangiales</taxon>
        <taxon>Streptosporangiaceae</taxon>
        <taxon>Sphaerisporangium</taxon>
    </lineage>
</organism>
<dbReference type="GO" id="GO:0004016">
    <property type="term" value="F:adenylate cyclase activity"/>
    <property type="evidence" value="ECO:0007669"/>
    <property type="project" value="TreeGrafter"/>
</dbReference>
<accession>A0A917VE48</accession>
<sequence length="913" mass="98119">MELIGRDDDVASIRAFFETAGVRGGALLLVGEAGVGKTAVLDAFAAVETGRGTRVLRAAGVQFEAEVNYSVLNQLLFPLGDDMAPLTDAHRGALRVALGYELGSLPDRLVVSNAAVLWLRSVAAETPLLIIIDDLHWVDRASAEVLGFVARRLVGSPIAFLGACRTAERGFFSGGGLSEMTLPPLAADAARTLVDRRFPTLAPAVRRRLLSEARGNPLALLELPSALDGDQRTDFTALPTVLPLPDRLQAMFASRVGGLPERCRLMMLLGVLGGTTEVTRLREAGGDTCDLDDLRPAEDDRLVQVTANRLSFRHPLIRAAVVQACSERDRRWAHGALAEVVDAPERRVRHLAESVVGPDEAIAGRLEATAQALLRQGDAIAAVAALTRAAELSPAPADRSRRLAEAAYVGAEAGGEMATATRLLGDARRSGSLDTHSLHAAAAAAHLLINSDGDVTTAYRLLAAAIEAGDHGYDAQNPVLVEAMYSVQLISWWVGTEEAGRSARALVDRLVPEPPPLLRVYASVFPDPVRATPEDVATLDTLIDSVGTGEDPTRLVRIGTAALFADRLSRLRGPERHLAQLSREGRGPARRHLGALIHLAIDAFLSGRWPEAQELSDEGIAVSAEHGFTFFRWYFDWVHALVAAGRGEVEAARRLTDDLLRWAVAHQATGVTFFGLQARALGELAAGDHEGAYRTATRISPAGRLAPYRPTAMWAGLDLVEAALHTGRRSEAVAHAAAMREARLDELSPRLRLLTAAAAALTADDECARDRFEAALATPDAELWPFELARVRLAYGERLRRLRDTGAAREHLTIAHDVLTGLGAVPWQERAAGELRATGMTRRSTTDVAVTLTPQEREIADLAGAGLTNKQIGQKLFISHRTVGDHLYKIFPKLGITSRAALRDALTAYDQQG</sequence>
<keyword evidence="5" id="KW-1185">Reference proteome</keyword>
<comment type="caution">
    <text evidence="4">The sequence shown here is derived from an EMBL/GenBank/DDBJ whole genome shotgun (WGS) entry which is preliminary data.</text>
</comment>
<dbReference type="InterPro" id="IPR041664">
    <property type="entry name" value="AAA_16"/>
</dbReference>
<dbReference type="EMBL" id="BMNT01000004">
    <property type="protein sequence ID" value="GGK67945.1"/>
    <property type="molecule type" value="Genomic_DNA"/>
</dbReference>
<dbReference type="GO" id="GO:0005737">
    <property type="term" value="C:cytoplasm"/>
    <property type="evidence" value="ECO:0007669"/>
    <property type="project" value="TreeGrafter"/>
</dbReference>
<name>A0A917VE48_9ACTN</name>
<dbReference type="PROSITE" id="PS50043">
    <property type="entry name" value="HTH_LUXR_2"/>
    <property type="match status" value="1"/>
</dbReference>
<evidence type="ECO:0000259" key="3">
    <source>
        <dbReference type="PROSITE" id="PS50043"/>
    </source>
</evidence>
<dbReference type="InterPro" id="IPR027417">
    <property type="entry name" value="P-loop_NTPase"/>
</dbReference>
<dbReference type="Pfam" id="PF00196">
    <property type="entry name" value="GerE"/>
    <property type="match status" value="1"/>
</dbReference>
<dbReference type="InterPro" id="IPR016032">
    <property type="entry name" value="Sig_transdc_resp-reg_C-effctor"/>
</dbReference>
<dbReference type="CDD" id="cd06170">
    <property type="entry name" value="LuxR_C_like"/>
    <property type="match status" value="1"/>
</dbReference>
<dbReference type="GO" id="GO:0003677">
    <property type="term" value="F:DNA binding"/>
    <property type="evidence" value="ECO:0007669"/>
    <property type="project" value="InterPro"/>
</dbReference>
<evidence type="ECO:0000256" key="1">
    <source>
        <dbReference type="ARBA" id="ARBA00022741"/>
    </source>
</evidence>
<dbReference type="SUPFAM" id="SSF52540">
    <property type="entry name" value="P-loop containing nucleoside triphosphate hydrolases"/>
    <property type="match status" value="1"/>
</dbReference>
<dbReference type="Pfam" id="PF13191">
    <property type="entry name" value="AAA_16"/>
    <property type="match status" value="1"/>
</dbReference>
<dbReference type="AlphaFoldDB" id="A0A917VE48"/>
<dbReference type="GO" id="GO:0006355">
    <property type="term" value="P:regulation of DNA-templated transcription"/>
    <property type="evidence" value="ECO:0007669"/>
    <property type="project" value="InterPro"/>
</dbReference>
<dbReference type="GO" id="GO:0005524">
    <property type="term" value="F:ATP binding"/>
    <property type="evidence" value="ECO:0007669"/>
    <property type="project" value="UniProtKB-KW"/>
</dbReference>
<keyword evidence="2" id="KW-0067">ATP-binding</keyword>
<feature type="domain" description="HTH luxR-type" evidence="3">
    <location>
        <begin position="845"/>
        <end position="910"/>
    </location>
</feature>
<dbReference type="PANTHER" id="PTHR16305">
    <property type="entry name" value="TESTICULAR SOLUBLE ADENYLYL CYCLASE"/>
    <property type="match status" value="1"/>
</dbReference>
<dbReference type="Gene3D" id="1.10.10.10">
    <property type="entry name" value="Winged helix-like DNA-binding domain superfamily/Winged helix DNA-binding domain"/>
    <property type="match status" value="1"/>
</dbReference>
<dbReference type="Proteomes" id="UP000645217">
    <property type="component" value="Unassembled WGS sequence"/>
</dbReference>
<keyword evidence="1" id="KW-0547">Nucleotide-binding</keyword>
<dbReference type="InterPro" id="IPR036388">
    <property type="entry name" value="WH-like_DNA-bd_sf"/>
</dbReference>
<dbReference type="PRINTS" id="PR00038">
    <property type="entry name" value="HTHLUXR"/>
</dbReference>
<evidence type="ECO:0000313" key="5">
    <source>
        <dbReference type="Proteomes" id="UP000645217"/>
    </source>
</evidence>
<dbReference type="SMART" id="SM00421">
    <property type="entry name" value="HTH_LUXR"/>
    <property type="match status" value="1"/>
</dbReference>
<reference evidence="4" key="1">
    <citation type="journal article" date="2014" name="Int. J. Syst. Evol. Microbiol.">
        <title>Complete genome sequence of Corynebacterium casei LMG S-19264T (=DSM 44701T), isolated from a smear-ripened cheese.</title>
        <authorList>
            <consortium name="US DOE Joint Genome Institute (JGI-PGF)"/>
            <person name="Walter F."/>
            <person name="Albersmeier A."/>
            <person name="Kalinowski J."/>
            <person name="Ruckert C."/>
        </authorList>
    </citation>
    <scope>NUCLEOTIDE SEQUENCE</scope>
    <source>
        <strain evidence="4">JCM 13064</strain>
    </source>
</reference>
<dbReference type="InterPro" id="IPR000792">
    <property type="entry name" value="Tscrpt_reg_LuxR_C"/>
</dbReference>